<proteinExistence type="predicted"/>
<name>A0ABX3P0G4_9BACT</name>
<dbReference type="Proteomes" id="UP000192277">
    <property type="component" value="Unassembled WGS sequence"/>
</dbReference>
<comment type="caution">
    <text evidence="2">The sequence shown here is derived from an EMBL/GenBank/DDBJ whole genome shotgun (WGS) entry which is preliminary data.</text>
</comment>
<reference evidence="2 3" key="1">
    <citation type="submission" date="2016-04" db="EMBL/GenBank/DDBJ databases">
        <authorList>
            <person name="Chen L."/>
            <person name="Zhuang W."/>
            <person name="Wang G."/>
        </authorList>
    </citation>
    <scope>NUCLEOTIDE SEQUENCE [LARGE SCALE GENOMIC DNA]</scope>
    <source>
        <strain evidence="3">GR20</strain>
    </source>
</reference>
<evidence type="ECO:0000256" key="1">
    <source>
        <dbReference type="SAM" id="SignalP"/>
    </source>
</evidence>
<protein>
    <recommendedName>
        <fullName evidence="4">DUF4302 domain-containing protein</fullName>
    </recommendedName>
</protein>
<dbReference type="EMBL" id="LWBO01000004">
    <property type="protein sequence ID" value="OQP52239.1"/>
    <property type="molecule type" value="Genomic_DNA"/>
</dbReference>
<evidence type="ECO:0008006" key="4">
    <source>
        <dbReference type="Google" id="ProtNLM"/>
    </source>
</evidence>
<dbReference type="PROSITE" id="PS51257">
    <property type="entry name" value="PROKAR_LIPOPROTEIN"/>
    <property type="match status" value="1"/>
</dbReference>
<keyword evidence="3" id="KW-1185">Reference proteome</keyword>
<feature type="signal peptide" evidence="1">
    <location>
        <begin position="1"/>
        <end position="23"/>
    </location>
</feature>
<evidence type="ECO:0000313" key="3">
    <source>
        <dbReference type="Proteomes" id="UP000192277"/>
    </source>
</evidence>
<gene>
    <name evidence="2" type="ORF">A4D02_23890</name>
</gene>
<dbReference type="InterPro" id="IPR025396">
    <property type="entry name" value="DUF4302"/>
</dbReference>
<dbReference type="Pfam" id="PF14135">
    <property type="entry name" value="DUF4302"/>
    <property type="match status" value="1"/>
</dbReference>
<organism evidence="2 3">
    <name type="scientific">Niastella koreensis</name>
    <dbReference type="NCBI Taxonomy" id="354356"/>
    <lineage>
        <taxon>Bacteria</taxon>
        <taxon>Pseudomonadati</taxon>
        <taxon>Bacteroidota</taxon>
        <taxon>Chitinophagia</taxon>
        <taxon>Chitinophagales</taxon>
        <taxon>Chitinophagaceae</taxon>
        <taxon>Niastella</taxon>
    </lineage>
</organism>
<sequence length="442" mass="49163">MKPIMKKLLYLLAAVLFTTSCKKDDTKIFEETPEERMSARIDTLNNALNGAPNGWHAYLTTGVKGGYGFYMDFKPSQSITMVADLDSESATKPSTSTYRIKWVMNATLIFDTYNYISKLQDPNPAVYGGIAGSGLQSDVEFEYQRINGDSIILRGFKYKNDLVLIKATVDQKNRYLSAAYKANIDALNNYFNGKSYNYVTIPGLNNKVQFLLDNANKIITLQYSDNNGNVVKVTGKYNYEDQGLNIIDGIVVNGVTFVRAAIENGAFVLYAADGTRYVLQQSSVPILLMQNLFAYNGLYKELYIPPNPPTGINSGFNAVYLACQTKFAQMNPPRSIVDIRFLLASSNTVQLITRNGPANTAPFTAIATYNFTYANGILTLSNPSYDGNWTQRSNEYAALQNYFATDAVFKVDYVVTNIPNLPLIGGLYKVSDNTSFFYGVLR</sequence>
<feature type="chain" id="PRO_5047544848" description="DUF4302 domain-containing protein" evidence="1">
    <location>
        <begin position="24"/>
        <end position="442"/>
    </location>
</feature>
<keyword evidence="1" id="KW-0732">Signal</keyword>
<evidence type="ECO:0000313" key="2">
    <source>
        <dbReference type="EMBL" id="OQP52239.1"/>
    </source>
</evidence>
<accession>A0ABX3P0G4</accession>